<evidence type="ECO:0000259" key="1">
    <source>
        <dbReference type="Pfam" id="PF02010"/>
    </source>
</evidence>
<feature type="domain" description="PKD/REJ-like" evidence="1">
    <location>
        <begin position="243"/>
        <end position="378"/>
    </location>
</feature>
<proteinExistence type="predicted"/>
<name>A0A2T7PYM0_POMCA</name>
<reference evidence="2 3" key="1">
    <citation type="submission" date="2018-04" db="EMBL/GenBank/DDBJ databases">
        <title>The genome of golden apple snail Pomacea canaliculata provides insight into stress tolerance and invasive adaptation.</title>
        <authorList>
            <person name="Liu C."/>
            <person name="Liu B."/>
            <person name="Ren Y."/>
            <person name="Zhang Y."/>
            <person name="Wang H."/>
            <person name="Li S."/>
            <person name="Jiang F."/>
            <person name="Yin L."/>
            <person name="Zhang G."/>
            <person name="Qian W."/>
            <person name="Fan W."/>
        </authorList>
    </citation>
    <scope>NUCLEOTIDE SEQUENCE [LARGE SCALE GENOMIC DNA]</scope>
    <source>
        <strain evidence="2">SZHN2017</strain>
        <tissue evidence="2">Muscle</tissue>
    </source>
</reference>
<keyword evidence="3" id="KW-1185">Reference proteome</keyword>
<dbReference type="InterPro" id="IPR002859">
    <property type="entry name" value="PKD/REJ-like"/>
</dbReference>
<dbReference type="Pfam" id="PF02010">
    <property type="entry name" value="REJ"/>
    <property type="match status" value="1"/>
</dbReference>
<dbReference type="AlphaFoldDB" id="A0A2T7PYM0"/>
<gene>
    <name evidence="2" type="ORF">C0Q70_01115</name>
</gene>
<organism evidence="2 3">
    <name type="scientific">Pomacea canaliculata</name>
    <name type="common">Golden apple snail</name>
    <dbReference type="NCBI Taxonomy" id="400727"/>
    <lineage>
        <taxon>Eukaryota</taxon>
        <taxon>Metazoa</taxon>
        <taxon>Spiralia</taxon>
        <taxon>Lophotrochozoa</taxon>
        <taxon>Mollusca</taxon>
        <taxon>Gastropoda</taxon>
        <taxon>Caenogastropoda</taxon>
        <taxon>Architaenioglossa</taxon>
        <taxon>Ampullarioidea</taxon>
        <taxon>Ampullariidae</taxon>
        <taxon>Pomacea</taxon>
    </lineage>
</organism>
<comment type="caution">
    <text evidence="2">The sequence shown here is derived from an EMBL/GenBank/DDBJ whole genome shotgun (WGS) entry which is preliminary data.</text>
</comment>
<dbReference type="EMBL" id="PZQS01000001">
    <property type="protein sequence ID" value="PVD38500.1"/>
    <property type="molecule type" value="Genomic_DNA"/>
</dbReference>
<dbReference type="OrthoDB" id="6084557at2759"/>
<dbReference type="Proteomes" id="UP000245119">
    <property type="component" value="Linkage Group LG1"/>
</dbReference>
<protein>
    <recommendedName>
        <fullName evidence="1">PKD/REJ-like domain-containing protein</fullName>
    </recommendedName>
</protein>
<evidence type="ECO:0000313" key="2">
    <source>
        <dbReference type="EMBL" id="PVD38500.1"/>
    </source>
</evidence>
<evidence type="ECO:0000313" key="3">
    <source>
        <dbReference type="Proteomes" id="UP000245119"/>
    </source>
</evidence>
<accession>A0A2T7PYM0</accession>
<sequence>MKGNTTISFSIRLGAFQLFSEPLGGLVQMRQFRFFVSLPNNISVENVTVYFGDGINETRTVPQDPYPDRLEFTHIYQTVGKFVARMTGVGSTFSESASFPEPLEVEGSVDDLKLQIPPTVHHPPGVVTANVYLARSQHQIMNMTCKMNWDEILDSTLGTWSGSLQPTASFPMSFTYLTLGVKELVLNCSNPYSNISLSAYVFVNNECFSPDPIFDRQFAKYHKPMVVLQSVKVKLVTRTVILCTTHKPRFVWSISVYSPNGARLSSYTNFQQPKVDYLIIEPGELEPGLYRMALNISFGAEYKYCWLWESIFVKMERPPLVAEIQGGRIRKTGKLPLSISTPGDPEAIIDARTGSYDPIRGYGISDGLVFSWNCSVYHTATVEDLMNLAKQSSPGDPQPCDDISKEIVEGKRQLVIEQNVKAIGFMFEVCR</sequence>